<proteinExistence type="inferred from homology"/>
<keyword evidence="5" id="KW-1185">Reference proteome</keyword>
<dbReference type="STRING" id="870435.A0A0C3ICI1"/>
<reference evidence="4 5" key="1">
    <citation type="submission" date="2014-04" db="EMBL/GenBank/DDBJ databases">
        <authorList>
            <consortium name="DOE Joint Genome Institute"/>
            <person name="Kuo A."/>
            <person name="Kohler A."/>
            <person name="Costa M.D."/>
            <person name="Nagy L.G."/>
            <person name="Floudas D."/>
            <person name="Copeland A."/>
            <person name="Barry K.W."/>
            <person name="Cichocki N."/>
            <person name="Veneault-Fourrey C."/>
            <person name="LaButti K."/>
            <person name="Lindquist E.A."/>
            <person name="Lipzen A."/>
            <person name="Lundell T."/>
            <person name="Morin E."/>
            <person name="Murat C."/>
            <person name="Sun H."/>
            <person name="Tunlid A."/>
            <person name="Henrissat B."/>
            <person name="Grigoriev I.V."/>
            <person name="Hibbett D.S."/>
            <person name="Martin F."/>
            <person name="Nordberg H.P."/>
            <person name="Cantor M.N."/>
            <person name="Hua S.X."/>
        </authorList>
    </citation>
    <scope>NUCLEOTIDE SEQUENCE [LARGE SCALE GENOMIC DNA]</scope>
    <source>
        <strain evidence="4 5">Marx 270</strain>
    </source>
</reference>
<feature type="region of interest" description="Disordered" evidence="3">
    <location>
        <begin position="45"/>
        <end position="76"/>
    </location>
</feature>
<dbReference type="InParanoid" id="A0A0C3ICI1"/>
<dbReference type="HOGENOM" id="CLU_078577_1_0_1"/>
<dbReference type="Pfam" id="PF01868">
    <property type="entry name" value="RNase_P-MRP_p29"/>
    <property type="match status" value="1"/>
</dbReference>
<evidence type="ECO:0000256" key="3">
    <source>
        <dbReference type="SAM" id="MobiDB-lite"/>
    </source>
</evidence>
<dbReference type="Proteomes" id="UP000054217">
    <property type="component" value="Unassembled WGS sequence"/>
</dbReference>
<feature type="region of interest" description="Disordered" evidence="3">
    <location>
        <begin position="203"/>
        <end position="257"/>
    </location>
</feature>
<feature type="compositionally biased region" description="Polar residues" evidence="3">
    <location>
        <begin position="203"/>
        <end position="217"/>
    </location>
</feature>
<dbReference type="Gene3D" id="2.30.30.210">
    <property type="entry name" value="Ribonuclease P/MRP, subunit p29"/>
    <property type="match status" value="1"/>
</dbReference>
<dbReference type="GO" id="GO:0001682">
    <property type="term" value="P:tRNA 5'-leader removal"/>
    <property type="evidence" value="ECO:0007669"/>
    <property type="project" value="InterPro"/>
</dbReference>
<feature type="compositionally biased region" description="Pro residues" evidence="3">
    <location>
        <begin position="224"/>
        <end position="235"/>
    </location>
</feature>
<reference evidence="5" key="2">
    <citation type="submission" date="2015-01" db="EMBL/GenBank/DDBJ databases">
        <title>Evolutionary Origins and Diversification of the Mycorrhizal Mutualists.</title>
        <authorList>
            <consortium name="DOE Joint Genome Institute"/>
            <consortium name="Mycorrhizal Genomics Consortium"/>
            <person name="Kohler A."/>
            <person name="Kuo A."/>
            <person name="Nagy L.G."/>
            <person name="Floudas D."/>
            <person name="Copeland A."/>
            <person name="Barry K.W."/>
            <person name="Cichocki N."/>
            <person name="Veneault-Fourrey C."/>
            <person name="LaButti K."/>
            <person name="Lindquist E.A."/>
            <person name="Lipzen A."/>
            <person name="Lundell T."/>
            <person name="Morin E."/>
            <person name="Murat C."/>
            <person name="Riley R."/>
            <person name="Ohm R."/>
            <person name="Sun H."/>
            <person name="Tunlid A."/>
            <person name="Henrissat B."/>
            <person name="Grigoriev I.V."/>
            <person name="Hibbett D.S."/>
            <person name="Martin F."/>
        </authorList>
    </citation>
    <scope>NUCLEOTIDE SEQUENCE [LARGE SCALE GENOMIC DNA]</scope>
    <source>
        <strain evidence="5">Marx 270</strain>
    </source>
</reference>
<gene>
    <name evidence="4" type="ORF">M404DRAFT_1008055</name>
</gene>
<dbReference type="InterPro" id="IPR036980">
    <property type="entry name" value="RNase_P/MRP_Rpp29_sf"/>
</dbReference>
<name>A0A0C3ICI1_PISTI</name>
<dbReference type="GO" id="GO:0033204">
    <property type="term" value="F:ribonuclease P RNA binding"/>
    <property type="evidence" value="ECO:0007669"/>
    <property type="project" value="InterPro"/>
</dbReference>
<dbReference type="InterPro" id="IPR002730">
    <property type="entry name" value="Rpp29/RNP1"/>
</dbReference>
<dbReference type="GO" id="GO:0005634">
    <property type="term" value="C:nucleus"/>
    <property type="evidence" value="ECO:0007669"/>
    <property type="project" value="UniProtKB-SubCell"/>
</dbReference>
<dbReference type="GO" id="GO:0000172">
    <property type="term" value="C:ribonuclease MRP complex"/>
    <property type="evidence" value="ECO:0007669"/>
    <property type="project" value="InterPro"/>
</dbReference>
<dbReference type="GO" id="GO:0030677">
    <property type="term" value="C:ribonuclease P complex"/>
    <property type="evidence" value="ECO:0007669"/>
    <property type="project" value="InterPro"/>
</dbReference>
<dbReference type="SMART" id="SM00538">
    <property type="entry name" value="POP4"/>
    <property type="match status" value="1"/>
</dbReference>
<accession>A0A0C3ICI1</accession>
<dbReference type="InterPro" id="IPR023534">
    <property type="entry name" value="Rof/RNase_P-like"/>
</dbReference>
<evidence type="ECO:0000313" key="4">
    <source>
        <dbReference type="EMBL" id="KIN94772.1"/>
    </source>
</evidence>
<dbReference type="SUPFAM" id="SSF101744">
    <property type="entry name" value="Rof/RNase P subunit-like"/>
    <property type="match status" value="1"/>
</dbReference>
<dbReference type="OrthoDB" id="124041at2759"/>
<dbReference type="InterPro" id="IPR016848">
    <property type="entry name" value="RNase_P/MRP_Rpp29-subunit"/>
</dbReference>
<dbReference type="GO" id="GO:0006364">
    <property type="term" value="P:rRNA processing"/>
    <property type="evidence" value="ECO:0007669"/>
    <property type="project" value="TreeGrafter"/>
</dbReference>
<evidence type="ECO:0000256" key="2">
    <source>
        <dbReference type="ARBA" id="ARBA00006181"/>
    </source>
</evidence>
<organism evidence="4 5">
    <name type="scientific">Pisolithus tinctorius Marx 270</name>
    <dbReference type="NCBI Taxonomy" id="870435"/>
    <lineage>
        <taxon>Eukaryota</taxon>
        <taxon>Fungi</taxon>
        <taxon>Dikarya</taxon>
        <taxon>Basidiomycota</taxon>
        <taxon>Agaricomycotina</taxon>
        <taxon>Agaricomycetes</taxon>
        <taxon>Agaricomycetidae</taxon>
        <taxon>Boletales</taxon>
        <taxon>Sclerodermatineae</taxon>
        <taxon>Pisolithaceae</taxon>
        <taxon>Pisolithus</taxon>
    </lineage>
</organism>
<feature type="compositionally biased region" description="Polar residues" evidence="3">
    <location>
        <begin position="241"/>
        <end position="255"/>
    </location>
</feature>
<dbReference type="AlphaFoldDB" id="A0A0C3ICI1"/>
<dbReference type="PANTHER" id="PTHR13348:SF0">
    <property type="entry name" value="RIBONUCLEASE P PROTEIN SUBUNIT P29"/>
    <property type="match status" value="1"/>
</dbReference>
<protein>
    <submittedName>
        <fullName evidence="4">Uncharacterized protein</fullName>
    </submittedName>
</protein>
<dbReference type="EMBL" id="KN832086">
    <property type="protein sequence ID" value="KIN94772.1"/>
    <property type="molecule type" value="Genomic_DNA"/>
</dbReference>
<sequence>MAADVDPYRPKALGPNALYTPTYVQSHLTVSDPASLYNARIKGRHVPLANPAKDRPPKSTSKKSTGKTSVRKALVRDRTRKGGWQLEKEAERFDLFVPLHRLWMGYMSELLGLASSSEHPSRMPNSASMHPKLVKADLHGSLLTIRQSRNPCLVGLSGIVLYESENAFRVITKINQVKLIPKQNTIFVLAIPLYSTLDATQIPSTSRPADAQTQAQASMSTPQPTLPQPPLPMHTPAPHDTSATSQIPHQNTPASPTVLDVPHLEFELYGNQFRYRSAERAGRKFKAKETIEL</sequence>
<evidence type="ECO:0000256" key="1">
    <source>
        <dbReference type="ARBA" id="ARBA00004123"/>
    </source>
</evidence>
<dbReference type="PANTHER" id="PTHR13348">
    <property type="entry name" value="RIBONUCLEASE P SUBUNIT P29"/>
    <property type="match status" value="1"/>
</dbReference>
<comment type="subcellular location">
    <subcellularLocation>
        <location evidence="1">Nucleus</location>
    </subcellularLocation>
</comment>
<comment type="similarity">
    <text evidence="2">Belongs to the eukaryotic/archaeal RNase P protein component 1 family.</text>
</comment>
<evidence type="ECO:0000313" key="5">
    <source>
        <dbReference type="Proteomes" id="UP000054217"/>
    </source>
</evidence>